<dbReference type="OrthoDB" id="5566846at2"/>
<feature type="signal peptide" evidence="1">
    <location>
        <begin position="1"/>
        <end position="21"/>
    </location>
</feature>
<dbReference type="STRING" id="415747.SAMN03097708_00717"/>
<gene>
    <name evidence="2" type="ORF">SAMN03097708_00717</name>
</gene>
<evidence type="ECO:0000313" key="3">
    <source>
        <dbReference type="Proteomes" id="UP000199648"/>
    </source>
</evidence>
<proteinExistence type="predicted"/>
<organism evidence="2 3">
    <name type="scientific">Thiohalomonas denitrificans</name>
    <dbReference type="NCBI Taxonomy" id="415747"/>
    <lineage>
        <taxon>Bacteria</taxon>
        <taxon>Pseudomonadati</taxon>
        <taxon>Pseudomonadota</taxon>
        <taxon>Gammaproteobacteria</taxon>
        <taxon>Thiohalomonadales</taxon>
        <taxon>Thiohalomonadaceae</taxon>
        <taxon>Thiohalomonas</taxon>
    </lineage>
</organism>
<dbReference type="RefSeq" id="WP_139181409.1">
    <property type="nucleotide sequence ID" value="NZ_FMWD01000002.1"/>
</dbReference>
<protein>
    <submittedName>
        <fullName evidence="2">Uncharacterized protein</fullName>
    </submittedName>
</protein>
<accession>A0A1G5PSL7</accession>
<evidence type="ECO:0000256" key="1">
    <source>
        <dbReference type="SAM" id="SignalP"/>
    </source>
</evidence>
<sequence length="174" mass="18963">MRKYQLSWILISVLFCGAANAERTPGPAAKEAGDLGLVIVASDTPKYIEEWLSTPSSHGVTINRLKVAKPDQLIVTAFLVTGMSANDDGNYEFSVSLYILDPNEKPIFGRRNYAKGKGKLPSKPMLTMADSALDLIFEESDPEGTYTIVAQVVDLVNGKKASDSYSIKFIKGEL</sequence>
<dbReference type="EMBL" id="FMWD01000002">
    <property type="protein sequence ID" value="SCZ52286.1"/>
    <property type="molecule type" value="Genomic_DNA"/>
</dbReference>
<reference evidence="2 3" key="1">
    <citation type="submission" date="2016-10" db="EMBL/GenBank/DDBJ databases">
        <authorList>
            <person name="de Groot N.N."/>
        </authorList>
    </citation>
    <scope>NUCLEOTIDE SEQUENCE [LARGE SCALE GENOMIC DNA]</scope>
    <source>
        <strain evidence="2 3">HLD2</strain>
    </source>
</reference>
<dbReference type="AlphaFoldDB" id="A0A1G5PSL7"/>
<dbReference type="Proteomes" id="UP000199648">
    <property type="component" value="Unassembled WGS sequence"/>
</dbReference>
<keyword evidence="1" id="KW-0732">Signal</keyword>
<keyword evidence="3" id="KW-1185">Reference proteome</keyword>
<feature type="chain" id="PRO_5011545491" evidence="1">
    <location>
        <begin position="22"/>
        <end position="174"/>
    </location>
</feature>
<name>A0A1G5PSL7_9GAMM</name>
<evidence type="ECO:0000313" key="2">
    <source>
        <dbReference type="EMBL" id="SCZ52286.1"/>
    </source>
</evidence>